<proteinExistence type="predicted"/>
<dbReference type="RefSeq" id="WP_013609417.1">
    <property type="nucleotide sequence ID" value="NC_015153.1"/>
</dbReference>
<organism evidence="1 2">
    <name type="scientific">Mycoplasma suis (strain KI_3806)</name>
    <dbReference type="NCBI Taxonomy" id="708248"/>
    <lineage>
        <taxon>Bacteria</taxon>
        <taxon>Bacillati</taxon>
        <taxon>Mycoplasmatota</taxon>
        <taxon>Mollicutes</taxon>
        <taxon>Mycoplasmataceae</taxon>
        <taxon>Mycoplasma</taxon>
    </lineage>
</organism>
<accession>F0V2D5</accession>
<dbReference type="HOGENOM" id="CLU_1193807_0_0_14"/>
<name>F0V2D5_MYCS3</name>
<dbReference type="Proteomes" id="UP000008645">
    <property type="component" value="Chromosome"/>
</dbReference>
<protein>
    <submittedName>
        <fullName evidence="1">Uncharacterized protein</fullName>
    </submittedName>
</protein>
<sequence length="224" mass="25658">MCIPGGGAIVIGIVGSEMTEKLISTSSTSLARTISSWFPPATDQQVQQEQESVDLSAQAWAALTLISTTTFEYVKHFVLETKRIIEEFSNWKMWEKWRSIDLKQVWENCVKPLWNSCAMILGLKYQNIYKVDSGMIRKLIMYLYENGELGLKNFLVFSIWIDAQAQIKSKNNQNSSGGPTTISKENMDVYLAYAENLTRKKLGNNWSQFENPFEKFQQIIDSQK</sequence>
<gene>
    <name evidence="1" type="ORF">MSUIS_07230</name>
</gene>
<evidence type="ECO:0000313" key="1">
    <source>
        <dbReference type="EMBL" id="CBZ40816.1"/>
    </source>
</evidence>
<dbReference type="EMBL" id="FQ790233">
    <property type="protein sequence ID" value="CBZ40816.1"/>
    <property type="molecule type" value="Genomic_DNA"/>
</dbReference>
<dbReference type="AlphaFoldDB" id="F0V2D5"/>
<reference evidence="1 2" key="1">
    <citation type="journal article" date="2011" name="J. Bacteriol.">
        <title>Complete genome sequence of the hemotrophic Mycoplasma suis strain KI3806.</title>
        <authorList>
            <person name="Oehlerking J."/>
            <person name="Kube M."/>
            <person name="Felder K.M."/>
            <person name="Matter D."/>
            <person name="Wittenbrink M.M."/>
            <person name="Schwarzenbach S."/>
            <person name="Kramer M.M."/>
            <person name="Hoelzle K."/>
            <person name="Hoelzle L.E."/>
        </authorList>
    </citation>
    <scope>NUCLEOTIDE SEQUENCE [LARGE SCALE GENOMIC DNA]</scope>
    <source>
        <strain evidence="2">KI_3806</strain>
    </source>
</reference>
<evidence type="ECO:0000313" key="2">
    <source>
        <dbReference type="Proteomes" id="UP000008645"/>
    </source>
</evidence>
<dbReference type="KEGG" id="msk:MSUIS_07230"/>